<dbReference type="EMBL" id="AABVCV010000014">
    <property type="protein sequence ID" value="EAJ1254998.1"/>
    <property type="molecule type" value="Genomic_DNA"/>
</dbReference>
<name>A0A5L8RCA5_CAMLA</name>
<organism evidence="1 2">
    <name type="scientific">Campylobacter lari</name>
    <dbReference type="NCBI Taxonomy" id="201"/>
    <lineage>
        <taxon>Bacteria</taxon>
        <taxon>Pseudomonadati</taxon>
        <taxon>Campylobacterota</taxon>
        <taxon>Epsilonproteobacteria</taxon>
        <taxon>Campylobacterales</taxon>
        <taxon>Campylobacteraceae</taxon>
        <taxon>Campylobacter</taxon>
    </lineage>
</organism>
<accession>A0A5L8RCA5</accession>
<dbReference type="Proteomes" id="UP000533324">
    <property type="component" value="Unassembled WGS sequence"/>
</dbReference>
<sequence length="236" mass="27455">MENIDIQENENKNITFENIKVKVIDNSSLCEEYQECVFNGTYDNTSNPKEIESLFNTLKTFDSCEKLKRMEKLSFSKQEIAFEIITDDLKIPLKVRLGDGHFEKGLDELIKLGSQNIDASINKRINPKIKENFDKILSPLKAENFQNILNGTFEAIKEVGVLSNANEFSNFVSEFLKAYKETQQTSESNKTIDNSKDKKKDKNYFFKKVDEFFQKKLNSREREHVRTNEKSFSKSL</sequence>
<evidence type="ECO:0000313" key="2">
    <source>
        <dbReference type="Proteomes" id="UP000533324"/>
    </source>
</evidence>
<dbReference type="AlphaFoldDB" id="A0A5L8RCA5"/>
<dbReference type="OMA" id="QYIKFDI"/>
<comment type="caution">
    <text evidence="1">The sequence shown here is derived from an EMBL/GenBank/DDBJ whole genome shotgun (WGS) entry which is preliminary data.</text>
</comment>
<gene>
    <name evidence="1" type="ORF">A0Y59_07430</name>
</gene>
<evidence type="ECO:0000313" key="1">
    <source>
        <dbReference type="EMBL" id="EAJ1254998.1"/>
    </source>
</evidence>
<protein>
    <recommendedName>
        <fullName evidence="3">NTPase</fullName>
    </recommendedName>
</protein>
<proteinExistence type="predicted"/>
<evidence type="ECO:0008006" key="3">
    <source>
        <dbReference type="Google" id="ProtNLM"/>
    </source>
</evidence>
<dbReference type="RefSeq" id="WP_012662288.1">
    <property type="nucleotide sequence ID" value="NZ_AP028379.1"/>
</dbReference>
<reference evidence="1 2" key="1">
    <citation type="submission" date="2018-05" db="EMBL/GenBank/DDBJ databases">
        <authorList>
            <consortium name="PulseNet: The National Subtyping Network for Foodborne Disease Surveillance"/>
            <person name="Tarr C.L."/>
            <person name="Trees E."/>
            <person name="Katz L.S."/>
            <person name="Carleton-Romer H.A."/>
            <person name="Stroika S."/>
            <person name="Kucerova Z."/>
            <person name="Roache K.F."/>
            <person name="Sabol A.L."/>
            <person name="Besser J."/>
            <person name="Gerner-Smidt P."/>
        </authorList>
    </citation>
    <scope>NUCLEOTIDE SEQUENCE [LARGE SCALE GENOMIC DNA]</scope>
    <source>
        <strain evidence="1 2">1988D-2602</strain>
    </source>
</reference>